<keyword evidence="6" id="KW-1185">Reference proteome</keyword>
<reference evidence="5" key="1">
    <citation type="submission" date="2019-11" db="EMBL/GenBank/DDBJ databases">
        <authorList>
            <person name="Li J."/>
        </authorList>
    </citation>
    <scope>NUCLEOTIDE SEQUENCE</scope>
    <source>
        <strain evidence="5">B6B</strain>
    </source>
</reference>
<evidence type="ECO:0000259" key="2">
    <source>
        <dbReference type="Pfam" id="PF05651"/>
    </source>
</evidence>
<dbReference type="EMBL" id="WJNG01000001">
    <property type="protein sequence ID" value="MRH41256.1"/>
    <property type="molecule type" value="Genomic_DNA"/>
</dbReference>
<dbReference type="InterPro" id="IPR051448">
    <property type="entry name" value="CdaR-like_regulators"/>
</dbReference>
<feature type="domain" description="Putative sugar diacid recognition" evidence="2">
    <location>
        <begin position="5"/>
        <end position="136"/>
    </location>
</feature>
<evidence type="ECO:0008006" key="7">
    <source>
        <dbReference type="Google" id="ProtNLM"/>
    </source>
</evidence>
<evidence type="ECO:0000259" key="3">
    <source>
        <dbReference type="Pfam" id="PF13556"/>
    </source>
</evidence>
<dbReference type="Gene3D" id="1.10.10.2840">
    <property type="entry name" value="PucR C-terminal helix-turn-helix domain"/>
    <property type="match status" value="1"/>
</dbReference>
<dbReference type="AlphaFoldDB" id="A0A6A8D9N9"/>
<evidence type="ECO:0000313" key="6">
    <source>
        <dbReference type="Proteomes" id="UP000799092"/>
    </source>
</evidence>
<organism evidence="5 6">
    <name type="scientific">Aquibacillus halophilus</name>
    <dbReference type="NCBI Taxonomy" id="930132"/>
    <lineage>
        <taxon>Bacteria</taxon>
        <taxon>Bacillati</taxon>
        <taxon>Bacillota</taxon>
        <taxon>Bacilli</taxon>
        <taxon>Bacillales</taxon>
        <taxon>Bacillaceae</taxon>
        <taxon>Aquibacillus</taxon>
    </lineage>
</organism>
<dbReference type="Pfam" id="PF17853">
    <property type="entry name" value="GGDEF_2"/>
    <property type="match status" value="1"/>
</dbReference>
<feature type="domain" description="CdaR GGDEF-like" evidence="4">
    <location>
        <begin position="142"/>
        <end position="265"/>
    </location>
</feature>
<dbReference type="OrthoDB" id="9792148at2"/>
<dbReference type="PANTHER" id="PTHR33744:SF16">
    <property type="entry name" value="CARBOHYDRATE DIACID REGULATOR"/>
    <property type="match status" value="1"/>
</dbReference>
<accession>A0A6A8D9N9</accession>
<name>A0A6A8D9N9_9BACI</name>
<comment type="similarity">
    <text evidence="1">Belongs to the CdaR family.</text>
</comment>
<sequence length="379" mass="43510">MQLLPQLAKKIVDEVQVIMKEHVIVVDQKAIIIASTDKNRIGTFHEGARLVMKTKKKLHITEESAKVLKGVKAGINLPIFFDGNVIGVIGITGIPSEIEGYADLLRKMTELMIREAYHFEQKEWEMRGLEAFFYEWVITKEVDEAFIHQGQMLGIPIGISYLCVLMQIESKLEQQSIKSEKTNWMNKQFASTPDDFFIRWGEGRFLLLKKYDEQTSKSYLKTEYKRWKGYFEKKYESKCSIGISSSVVKYDINVAYAEAEKALKVAKNKGGIVFYEDLFLDIILEEVSDQTRREFTERVLTGMEDDKQLIETLRTYLLKNQSIKVTAASLHIHSNTLHYRLKQIKELTGIDPRTTEGITLFFVALCYLSETGGSSALLN</sequence>
<dbReference type="Pfam" id="PF05651">
    <property type="entry name" value="Diacid_rec"/>
    <property type="match status" value="1"/>
</dbReference>
<evidence type="ECO:0000313" key="5">
    <source>
        <dbReference type="EMBL" id="MRH41256.1"/>
    </source>
</evidence>
<dbReference type="InterPro" id="IPR008599">
    <property type="entry name" value="Diacid_rec"/>
</dbReference>
<dbReference type="Pfam" id="PF13556">
    <property type="entry name" value="HTH_30"/>
    <property type="match status" value="1"/>
</dbReference>
<gene>
    <name evidence="5" type="ORF">GH741_01045</name>
</gene>
<dbReference type="InterPro" id="IPR025736">
    <property type="entry name" value="PucR_C-HTH_dom"/>
</dbReference>
<comment type="caution">
    <text evidence="5">The sequence shown here is derived from an EMBL/GenBank/DDBJ whole genome shotgun (WGS) entry which is preliminary data.</text>
</comment>
<protein>
    <recommendedName>
        <fullName evidence="7">Carbohydrate diacid regulator</fullName>
    </recommendedName>
</protein>
<dbReference type="InterPro" id="IPR041522">
    <property type="entry name" value="CdaR_GGDEF"/>
</dbReference>
<evidence type="ECO:0000256" key="1">
    <source>
        <dbReference type="ARBA" id="ARBA00006754"/>
    </source>
</evidence>
<dbReference type="Proteomes" id="UP000799092">
    <property type="component" value="Unassembled WGS sequence"/>
</dbReference>
<dbReference type="RefSeq" id="WP_153734918.1">
    <property type="nucleotide sequence ID" value="NZ_WJNG01000001.1"/>
</dbReference>
<proteinExistence type="inferred from homology"/>
<feature type="domain" description="PucR C-terminal helix-turn-helix" evidence="3">
    <location>
        <begin position="309"/>
        <end position="365"/>
    </location>
</feature>
<dbReference type="PANTHER" id="PTHR33744">
    <property type="entry name" value="CARBOHYDRATE DIACID REGULATOR"/>
    <property type="match status" value="1"/>
</dbReference>
<evidence type="ECO:0000259" key="4">
    <source>
        <dbReference type="Pfam" id="PF17853"/>
    </source>
</evidence>
<dbReference type="InterPro" id="IPR042070">
    <property type="entry name" value="PucR_C-HTH_sf"/>
</dbReference>